<evidence type="ECO:0000313" key="2">
    <source>
        <dbReference type="Ensembl" id="ENSECAP00000067511.1"/>
    </source>
</evidence>
<reference evidence="2" key="2">
    <citation type="submission" date="2025-08" db="UniProtKB">
        <authorList>
            <consortium name="Ensembl"/>
        </authorList>
    </citation>
    <scope>IDENTIFICATION</scope>
    <source>
        <strain evidence="2">Thoroughbred</strain>
    </source>
</reference>
<dbReference type="GeneTree" id="ENSGT01150000289690"/>
<organism evidence="2 3">
    <name type="scientific">Equus caballus</name>
    <name type="common">Horse</name>
    <dbReference type="NCBI Taxonomy" id="9796"/>
    <lineage>
        <taxon>Eukaryota</taxon>
        <taxon>Metazoa</taxon>
        <taxon>Chordata</taxon>
        <taxon>Craniata</taxon>
        <taxon>Vertebrata</taxon>
        <taxon>Euteleostomi</taxon>
        <taxon>Mammalia</taxon>
        <taxon>Eutheria</taxon>
        <taxon>Laurasiatheria</taxon>
        <taxon>Perissodactyla</taxon>
        <taxon>Equidae</taxon>
        <taxon>Equus</taxon>
    </lineage>
</organism>
<feature type="transmembrane region" description="Helical" evidence="1">
    <location>
        <begin position="103"/>
        <end position="123"/>
    </location>
</feature>
<feature type="transmembrane region" description="Helical" evidence="1">
    <location>
        <begin position="61"/>
        <end position="83"/>
    </location>
</feature>
<dbReference type="AlphaFoldDB" id="A0A9L0RY29"/>
<dbReference type="Proteomes" id="UP000002281">
    <property type="component" value="Chromosome 7"/>
</dbReference>
<sequence length="126" mass="14169">MYRKATDFCVLILYPATLLKSSISSSSGFLFVCVCVYVLSSGFSTYKFISSANRGNFTSSLPIWMSFICLPCLIALARTSSTLLNRCGESRRHCLVPDFRGKVFTLSPLSMMLVMDFSYMTFITMR</sequence>
<keyword evidence="1" id="KW-0812">Transmembrane</keyword>
<evidence type="ECO:0000313" key="3">
    <source>
        <dbReference type="Proteomes" id="UP000002281"/>
    </source>
</evidence>
<keyword evidence="1" id="KW-0472">Membrane</keyword>
<reference evidence="2 3" key="1">
    <citation type="journal article" date="2009" name="Science">
        <title>Genome sequence, comparative analysis, and population genetics of the domestic horse.</title>
        <authorList>
            <consortium name="Broad Institute Genome Sequencing Platform"/>
            <consortium name="Broad Institute Whole Genome Assembly Team"/>
            <person name="Wade C.M."/>
            <person name="Giulotto E."/>
            <person name="Sigurdsson S."/>
            <person name="Zoli M."/>
            <person name="Gnerre S."/>
            <person name="Imsland F."/>
            <person name="Lear T.L."/>
            <person name="Adelson D.L."/>
            <person name="Bailey E."/>
            <person name="Bellone R.R."/>
            <person name="Bloecker H."/>
            <person name="Distl O."/>
            <person name="Edgar R.C."/>
            <person name="Garber M."/>
            <person name="Leeb T."/>
            <person name="Mauceli E."/>
            <person name="MacLeod J.N."/>
            <person name="Penedo M.C.T."/>
            <person name="Raison J.M."/>
            <person name="Sharpe T."/>
            <person name="Vogel J."/>
            <person name="Andersson L."/>
            <person name="Antczak D.F."/>
            <person name="Biagi T."/>
            <person name="Binns M.M."/>
            <person name="Chowdhary B.P."/>
            <person name="Coleman S.J."/>
            <person name="Della Valle G."/>
            <person name="Fryc S."/>
            <person name="Guerin G."/>
            <person name="Hasegawa T."/>
            <person name="Hill E.W."/>
            <person name="Jurka J."/>
            <person name="Kiialainen A."/>
            <person name="Lindgren G."/>
            <person name="Liu J."/>
            <person name="Magnani E."/>
            <person name="Mickelson J.R."/>
            <person name="Murray J."/>
            <person name="Nergadze S.G."/>
            <person name="Onofrio R."/>
            <person name="Pedroni S."/>
            <person name="Piras M.F."/>
            <person name="Raudsepp T."/>
            <person name="Rocchi M."/>
            <person name="Roeed K.H."/>
            <person name="Ryder O.A."/>
            <person name="Searle S."/>
            <person name="Skow L."/>
            <person name="Swinburne J.E."/>
            <person name="Syvaenen A.C."/>
            <person name="Tozaki T."/>
            <person name="Valberg S.J."/>
            <person name="Vaudin M."/>
            <person name="White J.R."/>
            <person name="Zody M.C."/>
            <person name="Lander E.S."/>
            <person name="Lindblad-Toh K."/>
        </authorList>
    </citation>
    <scope>NUCLEOTIDE SEQUENCE [LARGE SCALE GENOMIC DNA]</scope>
    <source>
        <strain evidence="2 3">Thoroughbred</strain>
    </source>
</reference>
<reference evidence="2" key="3">
    <citation type="submission" date="2025-09" db="UniProtKB">
        <authorList>
            <consortium name="Ensembl"/>
        </authorList>
    </citation>
    <scope>IDENTIFICATION</scope>
    <source>
        <strain evidence="2">Thoroughbred</strain>
    </source>
</reference>
<protein>
    <submittedName>
        <fullName evidence="2">Uncharacterized protein</fullName>
    </submittedName>
</protein>
<feature type="transmembrane region" description="Helical" evidence="1">
    <location>
        <begin position="28"/>
        <end position="49"/>
    </location>
</feature>
<accession>A0A9L0RY29</accession>
<keyword evidence="3" id="KW-1185">Reference proteome</keyword>
<name>A0A9L0RY29_HORSE</name>
<dbReference type="Ensembl" id="ENSECAT00000094061.1">
    <property type="protein sequence ID" value="ENSECAP00000067511.1"/>
    <property type="gene ID" value="ENSECAG00000055775.1"/>
</dbReference>
<keyword evidence="1" id="KW-1133">Transmembrane helix</keyword>
<evidence type="ECO:0000256" key="1">
    <source>
        <dbReference type="SAM" id="Phobius"/>
    </source>
</evidence>
<proteinExistence type="predicted"/>